<evidence type="ECO:0000259" key="1">
    <source>
        <dbReference type="Pfam" id="PF00561"/>
    </source>
</evidence>
<dbReference type="EMBL" id="JBHLWN010000077">
    <property type="protein sequence ID" value="MFC0214661.1"/>
    <property type="molecule type" value="Genomic_DNA"/>
</dbReference>
<reference evidence="2 3" key="1">
    <citation type="submission" date="2024-09" db="EMBL/GenBank/DDBJ databases">
        <authorList>
            <person name="Sun Q."/>
            <person name="Mori K."/>
        </authorList>
    </citation>
    <scope>NUCLEOTIDE SEQUENCE [LARGE SCALE GENOMIC DNA]</scope>
    <source>
        <strain evidence="2 3">CCM 7759</strain>
    </source>
</reference>
<dbReference type="EC" id="3.4.-.-" evidence="2"/>
<feature type="domain" description="AB hydrolase-1" evidence="1">
    <location>
        <begin position="35"/>
        <end position="150"/>
    </location>
</feature>
<organism evidence="2 3">
    <name type="scientific">Paenibacillus chartarius</name>
    <dbReference type="NCBI Taxonomy" id="747481"/>
    <lineage>
        <taxon>Bacteria</taxon>
        <taxon>Bacillati</taxon>
        <taxon>Bacillota</taxon>
        <taxon>Bacilli</taxon>
        <taxon>Bacillales</taxon>
        <taxon>Paenibacillaceae</taxon>
        <taxon>Paenibacillus</taxon>
    </lineage>
</organism>
<evidence type="ECO:0000313" key="3">
    <source>
        <dbReference type="Proteomes" id="UP001589776"/>
    </source>
</evidence>
<name>A0ABV6DPT2_9BACL</name>
<dbReference type="SUPFAM" id="SSF53474">
    <property type="entry name" value="alpha/beta-Hydrolases"/>
    <property type="match status" value="1"/>
</dbReference>
<dbReference type="PANTHER" id="PTHR43265">
    <property type="entry name" value="ESTERASE ESTD"/>
    <property type="match status" value="1"/>
</dbReference>
<dbReference type="InterPro" id="IPR053145">
    <property type="entry name" value="AB_hydrolase_Est10"/>
</dbReference>
<sequence length="275" mass="30486">MEHTITIRAGNRDLAATLHYPKSDPESGKTATRWPLLIVCHGFIGSKTGVNRLFVKAARRLCEQGYMVLRFDYGGCGESTGDYGAGGLDTLIDETRAVLDYAASIDCVDVSRITVIGHSLGGAVAVLTAAKDSRVKSLILWSAVAHPHYDIVRIVGKESYLKAKPGRPVDHQGYLLSAEFFDSLARHHPLEQLRKFSGDVLIVHGKADEVIPVDYAPMYRQMFWLRSEGQCDVELVDEADHTFSSSAACGALLDVTSKWLIRADQRKRDWHDWTI</sequence>
<protein>
    <submittedName>
        <fullName evidence="2">Alpha/beta hydrolase family protein</fullName>
        <ecNumber evidence="2">3.4.-.-</ecNumber>
    </submittedName>
</protein>
<dbReference type="Pfam" id="PF00561">
    <property type="entry name" value="Abhydrolase_1"/>
    <property type="match status" value="1"/>
</dbReference>
<comment type="caution">
    <text evidence="2">The sequence shown here is derived from an EMBL/GenBank/DDBJ whole genome shotgun (WGS) entry which is preliminary data.</text>
</comment>
<dbReference type="InterPro" id="IPR029058">
    <property type="entry name" value="AB_hydrolase_fold"/>
</dbReference>
<dbReference type="GO" id="GO:0016787">
    <property type="term" value="F:hydrolase activity"/>
    <property type="evidence" value="ECO:0007669"/>
    <property type="project" value="UniProtKB-KW"/>
</dbReference>
<dbReference type="PANTHER" id="PTHR43265:SF1">
    <property type="entry name" value="ESTERASE ESTD"/>
    <property type="match status" value="1"/>
</dbReference>
<gene>
    <name evidence="2" type="ORF">ACFFK0_19840</name>
</gene>
<dbReference type="Gene3D" id="3.40.50.1820">
    <property type="entry name" value="alpha/beta hydrolase"/>
    <property type="match status" value="1"/>
</dbReference>
<dbReference type="InterPro" id="IPR000073">
    <property type="entry name" value="AB_hydrolase_1"/>
</dbReference>
<keyword evidence="3" id="KW-1185">Reference proteome</keyword>
<dbReference type="Proteomes" id="UP001589776">
    <property type="component" value="Unassembled WGS sequence"/>
</dbReference>
<proteinExistence type="predicted"/>
<dbReference type="RefSeq" id="WP_377472062.1">
    <property type="nucleotide sequence ID" value="NZ_JBHLWN010000077.1"/>
</dbReference>
<accession>A0ABV6DPT2</accession>
<keyword evidence="2" id="KW-0378">Hydrolase</keyword>
<evidence type="ECO:0000313" key="2">
    <source>
        <dbReference type="EMBL" id="MFC0214661.1"/>
    </source>
</evidence>